<organism evidence="9 10">
    <name type="scientific">Bizionia echini</name>
    <dbReference type="NCBI Taxonomy" id="649333"/>
    <lineage>
        <taxon>Bacteria</taxon>
        <taxon>Pseudomonadati</taxon>
        <taxon>Bacteroidota</taxon>
        <taxon>Flavobacteriia</taxon>
        <taxon>Flavobacteriales</taxon>
        <taxon>Flavobacteriaceae</taxon>
        <taxon>Bizionia</taxon>
    </lineage>
</organism>
<dbReference type="GO" id="GO:0008170">
    <property type="term" value="F:N-methyltransferase activity"/>
    <property type="evidence" value="ECO:0007669"/>
    <property type="project" value="InterPro"/>
</dbReference>
<comment type="similarity">
    <text evidence="1">Belongs to the N(4)/N(6)-methyltransferase family.</text>
</comment>
<dbReference type="InterPro" id="IPR002052">
    <property type="entry name" value="DNA_methylase_N6_adenine_CS"/>
</dbReference>
<dbReference type="Pfam" id="PF01555">
    <property type="entry name" value="N6_N4_Mtase"/>
    <property type="match status" value="1"/>
</dbReference>
<dbReference type="InterPro" id="IPR001091">
    <property type="entry name" value="RM_Methyltransferase"/>
</dbReference>
<dbReference type="Proteomes" id="UP000198705">
    <property type="component" value="Unassembled WGS sequence"/>
</dbReference>
<dbReference type="SUPFAM" id="SSF53335">
    <property type="entry name" value="S-adenosyl-L-methionine-dependent methyltransferases"/>
    <property type="match status" value="1"/>
</dbReference>
<dbReference type="GO" id="GO:0032259">
    <property type="term" value="P:methylation"/>
    <property type="evidence" value="ECO:0007669"/>
    <property type="project" value="UniProtKB-KW"/>
</dbReference>
<protein>
    <recommendedName>
        <fullName evidence="2">site-specific DNA-methyltransferase (adenine-specific)</fullName>
        <ecNumber evidence="2">2.1.1.72</ecNumber>
    </recommendedName>
</protein>
<comment type="catalytic activity">
    <reaction evidence="6">
        <text>a 2'-deoxyadenosine in DNA + S-adenosyl-L-methionine = an N(6)-methyl-2'-deoxyadenosine in DNA + S-adenosyl-L-homocysteine + H(+)</text>
        <dbReference type="Rhea" id="RHEA:15197"/>
        <dbReference type="Rhea" id="RHEA-COMP:12418"/>
        <dbReference type="Rhea" id="RHEA-COMP:12419"/>
        <dbReference type="ChEBI" id="CHEBI:15378"/>
        <dbReference type="ChEBI" id="CHEBI:57856"/>
        <dbReference type="ChEBI" id="CHEBI:59789"/>
        <dbReference type="ChEBI" id="CHEBI:90615"/>
        <dbReference type="ChEBI" id="CHEBI:90616"/>
        <dbReference type="EC" id="2.1.1.72"/>
    </reaction>
</comment>
<dbReference type="EC" id="2.1.1.72" evidence="2"/>
<accession>A0A1I4YK82</accession>
<dbReference type="STRING" id="649333.SAMN04487989_10175"/>
<keyword evidence="4 9" id="KW-0808">Transferase</keyword>
<reference evidence="10" key="1">
    <citation type="submission" date="2016-10" db="EMBL/GenBank/DDBJ databases">
        <authorList>
            <person name="Varghese N."/>
            <person name="Submissions S."/>
        </authorList>
    </citation>
    <scope>NUCLEOTIDE SEQUENCE [LARGE SCALE GENOMIC DNA]</scope>
    <source>
        <strain evidence="10">DSM 23925</strain>
    </source>
</reference>
<dbReference type="Pfam" id="PF12564">
    <property type="entry name" value="TypeIII_RM_meth"/>
    <property type="match status" value="1"/>
</dbReference>
<dbReference type="PIRSF" id="PIRSF015855">
    <property type="entry name" value="TypeIII_Mtase_mKpnI"/>
    <property type="match status" value="1"/>
</dbReference>
<dbReference type="GO" id="GO:0003677">
    <property type="term" value="F:DNA binding"/>
    <property type="evidence" value="ECO:0007669"/>
    <property type="project" value="InterPro"/>
</dbReference>
<evidence type="ECO:0000313" key="9">
    <source>
        <dbReference type="EMBL" id="SFN38432.1"/>
    </source>
</evidence>
<feature type="domain" description="DNA methylase N-4/N-6" evidence="7">
    <location>
        <begin position="198"/>
        <end position="510"/>
    </location>
</feature>
<evidence type="ECO:0000256" key="3">
    <source>
        <dbReference type="ARBA" id="ARBA00022603"/>
    </source>
</evidence>
<dbReference type="AlphaFoldDB" id="A0A1I4YK82"/>
<dbReference type="EMBL" id="FOVN01000001">
    <property type="protein sequence ID" value="SFN38432.1"/>
    <property type="molecule type" value="Genomic_DNA"/>
</dbReference>
<dbReference type="RefSeq" id="WP_092205677.1">
    <property type="nucleotide sequence ID" value="NZ_FOVN01000001.1"/>
</dbReference>
<dbReference type="GO" id="GO:0009007">
    <property type="term" value="F:site-specific DNA-methyltransferase (adenine-specific) activity"/>
    <property type="evidence" value="ECO:0007669"/>
    <property type="project" value="UniProtKB-EC"/>
</dbReference>
<proteinExistence type="inferred from homology"/>
<evidence type="ECO:0000313" key="10">
    <source>
        <dbReference type="Proteomes" id="UP000198705"/>
    </source>
</evidence>
<feature type="domain" description="Type III restriction/modification enzyme methylation subunit" evidence="8">
    <location>
        <begin position="37"/>
        <end position="92"/>
    </location>
</feature>
<sequence>MQNLQTDLIELLKDQDNLVVDNQLNKNKIIEAALKVEPFLISLLIKNDTFKKHFFQEVENVLVFDKIKFQRFVNNKSFLPDSYTAFKNKIGLAINDDTTDNFIKAKNDVVLVWPHKDCVLEGGQTKEDQKRNEIFWNETLAPDNVDRLLDAKAFTNFKKYDKDGKHKVTEFTGDENLILKGNNLLVLSSLLKTHRGKIKLIYIDPPYNTGSDSFQYNDNFNHSAWLTFMKNRLVIAKQLLSKDGFILVQCDDNEQAYLKVMLDEIFGRVNFDNCITTIVKTEGRRYGNLAKTHEYILMYAKNLDNAKTNEINKVGHKFRYKDSNGGFDLTDLRNQNANAFNSTNRPNLRYPFYIDETSEDENGFCKVSVAQKEGWLEVFPITVNGNESVWRWGKEKSKENQEEHLISRKSSDGVYRVYQKYRSNTTMEKTVWFNKNFISNKGTKELDSLFGKKVFGFPKSEYLIQNIIHICTNENDIVLDYHLGSGTTAAVAHKMNRKYIGVEQMDYINTITTKRLQKVIEGEQGGISKDVEWQGGGSFVYAELMQYNQYFINKIQEAKTKEDILSVWEEMQDKAFISYQFDKDMFNKRLDAFKTASLQTMQQYLIEILDKNQLCVNFSEIEDESFNISEADKALNYSFYKN</sequence>
<gene>
    <name evidence="9" type="ORF">SAMN04487989_10175</name>
</gene>
<dbReference type="Gene3D" id="3.40.50.150">
    <property type="entry name" value="Vaccinia Virus protein VP39"/>
    <property type="match status" value="1"/>
</dbReference>
<keyword evidence="5" id="KW-0949">S-adenosyl-L-methionine</keyword>
<dbReference type="InterPro" id="IPR029063">
    <property type="entry name" value="SAM-dependent_MTases_sf"/>
</dbReference>
<dbReference type="InterPro" id="IPR002295">
    <property type="entry name" value="N4/N6-MTase_EcoPI_Mod-like"/>
</dbReference>
<evidence type="ECO:0000256" key="6">
    <source>
        <dbReference type="ARBA" id="ARBA00047942"/>
    </source>
</evidence>
<evidence type="ECO:0000259" key="8">
    <source>
        <dbReference type="Pfam" id="PF12564"/>
    </source>
</evidence>
<evidence type="ECO:0000259" key="7">
    <source>
        <dbReference type="Pfam" id="PF01555"/>
    </source>
</evidence>
<evidence type="ECO:0000256" key="5">
    <source>
        <dbReference type="ARBA" id="ARBA00022691"/>
    </source>
</evidence>
<dbReference type="PROSITE" id="PS00092">
    <property type="entry name" value="N6_MTASE"/>
    <property type="match status" value="1"/>
</dbReference>
<evidence type="ECO:0000256" key="4">
    <source>
        <dbReference type="ARBA" id="ARBA00022679"/>
    </source>
</evidence>
<dbReference type="OrthoDB" id="9800801at2"/>
<dbReference type="InterPro" id="IPR022221">
    <property type="entry name" value="TypeIII_RM_meth"/>
</dbReference>
<evidence type="ECO:0000256" key="1">
    <source>
        <dbReference type="ARBA" id="ARBA00006594"/>
    </source>
</evidence>
<name>A0A1I4YK82_9FLAO</name>
<evidence type="ECO:0000256" key="2">
    <source>
        <dbReference type="ARBA" id="ARBA00011900"/>
    </source>
</evidence>
<keyword evidence="10" id="KW-1185">Reference proteome</keyword>
<dbReference type="InterPro" id="IPR002941">
    <property type="entry name" value="DNA_methylase_N4/N6"/>
</dbReference>
<keyword evidence="3 9" id="KW-0489">Methyltransferase</keyword>
<dbReference type="PRINTS" id="PR00508">
    <property type="entry name" value="S21N4MTFRASE"/>
</dbReference>